<dbReference type="InterPro" id="IPR024524">
    <property type="entry name" value="DUF3800"/>
</dbReference>
<sequence length="217" mass="25391">MKSHVFLDESGDLGWKLNLPYRDGGSSRFLTIGYLICPVTHCNIARRLVRDFYTKFGFNPQQEVKASQLKKHHKDYICAATIKMLEKHPEFIIGAITVKKQNVARHIQQDGNKLYNYMMGLSLIEKIENHETCKITRDNRSVKVLSGSSCIDYLQTQIWFHRERAAIVTDNPTDSKHDLGIQFIDWITNMVWSAYEDQYQNWFNIMSAQLHIKQLFF</sequence>
<evidence type="ECO:0000313" key="1">
    <source>
        <dbReference type="EMBL" id="GAA4455399.1"/>
    </source>
</evidence>
<dbReference type="Pfam" id="PF12686">
    <property type="entry name" value="DUF3800"/>
    <property type="match status" value="1"/>
</dbReference>
<gene>
    <name evidence="1" type="ORF">GCM10023092_18990</name>
</gene>
<comment type="caution">
    <text evidence="1">The sequence shown here is derived from an EMBL/GenBank/DDBJ whole genome shotgun (WGS) entry which is preliminary data.</text>
</comment>
<accession>A0ABP8MWC1</accession>
<dbReference type="RefSeq" id="WP_344825963.1">
    <property type="nucleotide sequence ID" value="NZ_BAABEZ010000022.1"/>
</dbReference>
<name>A0ABP8MWC1_9BACT</name>
<proteinExistence type="predicted"/>
<protein>
    <recommendedName>
        <fullName evidence="3">DUF3800 domain-containing protein</fullName>
    </recommendedName>
</protein>
<evidence type="ECO:0000313" key="2">
    <source>
        <dbReference type="Proteomes" id="UP001501410"/>
    </source>
</evidence>
<dbReference type="Proteomes" id="UP001501410">
    <property type="component" value="Unassembled WGS sequence"/>
</dbReference>
<organism evidence="1 2">
    <name type="scientific">Rurimicrobium arvi</name>
    <dbReference type="NCBI Taxonomy" id="2049916"/>
    <lineage>
        <taxon>Bacteria</taxon>
        <taxon>Pseudomonadati</taxon>
        <taxon>Bacteroidota</taxon>
        <taxon>Chitinophagia</taxon>
        <taxon>Chitinophagales</taxon>
        <taxon>Chitinophagaceae</taxon>
        <taxon>Rurimicrobium</taxon>
    </lineage>
</organism>
<dbReference type="EMBL" id="BAABEZ010000022">
    <property type="protein sequence ID" value="GAA4455399.1"/>
    <property type="molecule type" value="Genomic_DNA"/>
</dbReference>
<reference evidence="2" key="1">
    <citation type="journal article" date="2019" name="Int. J. Syst. Evol. Microbiol.">
        <title>The Global Catalogue of Microorganisms (GCM) 10K type strain sequencing project: providing services to taxonomists for standard genome sequencing and annotation.</title>
        <authorList>
            <consortium name="The Broad Institute Genomics Platform"/>
            <consortium name="The Broad Institute Genome Sequencing Center for Infectious Disease"/>
            <person name="Wu L."/>
            <person name="Ma J."/>
        </authorList>
    </citation>
    <scope>NUCLEOTIDE SEQUENCE [LARGE SCALE GENOMIC DNA]</scope>
    <source>
        <strain evidence="2">JCM 31921</strain>
    </source>
</reference>
<keyword evidence="2" id="KW-1185">Reference proteome</keyword>
<evidence type="ECO:0008006" key="3">
    <source>
        <dbReference type="Google" id="ProtNLM"/>
    </source>
</evidence>